<evidence type="ECO:0000313" key="3">
    <source>
        <dbReference type="Proteomes" id="UP000606786"/>
    </source>
</evidence>
<keyword evidence="1" id="KW-0472">Membrane</keyword>
<proteinExistence type="predicted"/>
<organism evidence="2 3">
    <name type="scientific">Ceratitis capitata</name>
    <name type="common">Mediterranean fruit fly</name>
    <name type="synonym">Tephritis capitata</name>
    <dbReference type="NCBI Taxonomy" id="7213"/>
    <lineage>
        <taxon>Eukaryota</taxon>
        <taxon>Metazoa</taxon>
        <taxon>Ecdysozoa</taxon>
        <taxon>Arthropoda</taxon>
        <taxon>Hexapoda</taxon>
        <taxon>Insecta</taxon>
        <taxon>Pterygota</taxon>
        <taxon>Neoptera</taxon>
        <taxon>Endopterygota</taxon>
        <taxon>Diptera</taxon>
        <taxon>Brachycera</taxon>
        <taxon>Muscomorpha</taxon>
        <taxon>Tephritoidea</taxon>
        <taxon>Tephritidae</taxon>
        <taxon>Ceratitis</taxon>
        <taxon>Ceratitis</taxon>
    </lineage>
</organism>
<feature type="transmembrane region" description="Helical" evidence="1">
    <location>
        <begin position="6"/>
        <end position="27"/>
    </location>
</feature>
<reference evidence="2" key="1">
    <citation type="submission" date="2020-11" db="EMBL/GenBank/DDBJ databases">
        <authorList>
            <person name="Whitehead M."/>
        </authorList>
    </citation>
    <scope>NUCLEOTIDE SEQUENCE</scope>
    <source>
        <strain evidence="2">EGII</strain>
    </source>
</reference>
<feature type="non-terminal residue" evidence="2">
    <location>
        <position position="1"/>
    </location>
</feature>
<accession>A0A811U6Q5</accession>
<dbReference type="EMBL" id="CAJHJT010000001">
    <property type="protein sequence ID" value="CAD6994932.1"/>
    <property type="molecule type" value="Genomic_DNA"/>
</dbReference>
<keyword evidence="1" id="KW-1133">Transmembrane helix</keyword>
<evidence type="ECO:0000313" key="2">
    <source>
        <dbReference type="EMBL" id="CAD6994932.1"/>
    </source>
</evidence>
<dbReference type="AlphaFoldDB" id="A0A811U6Q5"/>
<keyword evidence="3" id="KW-1185">Reference proteome</keyword>
<gene>
    <name evidence="2" type="ORF">CCAP1982_LOCUS3666</name>
</gene>
<name>A0A811U6Q5_CERCA</name>
<comment type="caution">
    <text evidence="2">The sequence shown here is derived from an EMBL/GenBank/DDBJ whole genome shotgun (WGS) entry which is preliminary data.</text>
</comment>
<dbReference type="Proteomes" id="UP000606786">
    <property type="component" value="Unassembled WGS sequence"/>
</dbReference>
<keyword evidence="1" id="KW-0812">Transmembrane</keyword>
<evidence type="ECO:0000256" key="1">
    <source>
        <dbReference type="SAM" id="Phobius"/>
    </source>
</evidence>
<protein>
    <submittedName>
        <fullName evidence="2">(Mediterranean fruit fly) hypothetical protein</fullName>
    </submittedName>
</protein>
<sequence length="57" mass="6263">SAMWVGVMQVHPTATIFVVAVLAVAVMECKMANLYAKARINAALSYCRFEHHSLVNV</sequence>